<keyword evidence="11" id="KW-1015">Disulfide bond</keyword>
<dbReference type="RefSeq" id="WP_284338448.1">
    <property type="nucleotide sequence ID" value="NZ_BSNS01000002.1"/>
</dbReference>
<dbReference type="Proteomes" id="UP001156691">
    <property type="component" value="Unassembled WGS sequence"/>
</dbReference>
<dbReference type="Gene3D" id="3.40.50.1980">
    <property type="entry name" value="Nitrogenase molybdenum iron protein domain"/>
    <property type="match status" value="2"/>
</dbReference>
<keyword evidence="4" id="KW-0813">Transport</keyword>
<dbReference type="InterPro" id="IPR006127">
    <property type="entry name" value="ZnuA-like"/>
</dbReference>
<keyword evidence="7" id="KW-0574">Periplasm</keyword>
<gene>
    <name evidence="14" type="primary">znuA</name>
    <name evidence="14" type="ORF">GCM10010862_02420</name>
</gene>
<dbReference type="CDD" id="cd01019">
    <property type="entry name" value="ZnuA"/>
    <property type="match status" value="1"/>
</dbReference>
<evidence type="ECO:0000256" key="13">
    <source>
        <dbReference type="SAM" id="SignalP"/>
    </source>
</evidence>
<comment type="similarity">
    <text evidence="2">Belongs to the bacterial solute-binding protein 9 family.</text>
</comment>
<comment type="subcellular location">
    <subcellularLocation>
        <location evidence="1">Periplasm</location>
    </subcellularLocation>
</comment>
<feature type="chain" id="PRO_5047086985" description="High-affinity zinc uptake system protein ZnuA" evidence="13">
    <location>
        <begin position="22"/>
        <end position="323"/>
    </location>
</feature>
<name>A0ABQ5VZF5_9HYPH</name>
<dbReference type="PANTHER" id="PTHR42953">
    <property type="entry name" value="HIGH-AFFINITY ZINC UPTAKE SYSTEM PROTEIN ZNUA-RELATED"/>
    <property type="match status" value="1"/>
</dbReference>
<feature type="region of interest" description="Disordered" evidence="12">
    <location>
        <begin position="122"/>
        <end position="153"/>
    </location>
</feature>
<evidence type="ECO:0000256" key="1">
    <source>
        <dbReference type="ARBA" id="ARBA00004418"/>
    </source>
</evidence>
<organism evidence="14 15">
    <name type="scientific">Devosia nitrariae</name>
    <dbReference type="NCBI Taxonomy" id="2071872"/>
    <lineage>
        <taxon>Bacteria</taxon>
        <taxon>Pseudomonadati</taxon>
        <taxon>Pseudomonadota</taxon>
        <taxon>Alphaproteobacteria</taxon>
        <taxon>Hyphomicrobiales</taxon>
        <taxon>Devosiaceae</taxon>
        <taxon>Devosia</taxon>
    </lineage>
</organism>
<dbReference type="InterPro" id="IPR050492">
    <property type="entry name" value="Bact_metal-bind_prot9"/>
</dbReference>
<feature type="signal peptide" evidence="13">
    <location>
        <begin position="1"/>
        <end position="21"/>
    </location>
</feature>
<evidence type="ECO:0000256" key="9">
    <source>
        <dbReference type="ARBA" id="ARBA00022906"/>
    </source>
</evidence>
<dbReference type="PANTHER" id="PTHR42953:SF3">
    <property type="entry name" value="HIGH-AFFINITY ZINC UPTAKE SYSTEM PROTEIN ZNUA"/>
    <property type="match status" value="1"/>
</dbReference>
<dbReference type="InterPro" id="IPR035520">
    <property type="entry name" value="ZnuA"/>
</dbReference>
<keyword evidence="8" id="KW-0862">Zinc</keyword>
<evidence type="ECO:0000256" key="2">
    <source>
        <dbReference type="ARBA" id="ARBA00011028"/>
    </source>
</evidence>
<proteinExistence type="inferred from homology"/>
<keyword evidence="10" id="KW-0406">Ion transport</keyword>
<evidence type="ECO:0000256" key="5">
    <source>
        <dbReference type="ARBA" id="ARBA00022723"/>
    </source>
</evidence>
<evidence type="ECO:0000256" key="8">
    <source>
        <dbReference type="ARBA" id="ARBA00022833"/>
    </source>
</evidence>
<sequence length="323" mass="34319">MHRSLPLALVTALLLTGTANAAPSVVASIKPVHSLVAAVMEGVGEPTLLVKGNASPHTYALRPSDAGALQNADLVFWTGHGLELFLADALETLSIDATVVELAETPGVTLLPVREGGAFEAHEHEGEGHDHAHEEEGHEEHGHDEEDGHEHEEGDMHFWLDPQNAKAMVSLIAETLSEADPENAKAYAANAERELTELDALTAEIEETVAPVADRPFIVFHDAYQYFENRFGLTVAGSITVSPEVMPGAQRINELNARVAELDAACVFAEPQFEPTIISAITGGTGARTGVLDPEAGLLTEGPDLYPELLRGIAASLVDCLGE</sequence>
<comment type="caution">
    <text evidence="14">The sequence shown here is derived from an EMBL/GenBank/DDBJ whole genome shotgun (WGS) entry which is preliminary data.</text>
</comment>
<protein>
    <recommendedName>
        <fullName evidence="3">High-affinity zinc uptake system protein ZnuA</fullName>
    </recommendedName>
</protein>
<dbReference type="Pfam" id="PF01297">
    <property type="entry name" value="ZnuA"/>
    <property type="match status" value="1"/>
</dbReference>
<dbReference type="EMBL" id="BSNS01000002">
    <property type="protein sequence ID" value="GLQ52984.1"/>
    <property type="molecule type" value="Genomic_DNA"/>
</dbReference>
<evidence type="ECO:0000256" key="4">
    <source>
        <dbReference type="ARBA" id="ARBA00022448"/>
    </source>
</evidence>
<dbReference type="SUPFAM" id="SSF53807">
    <property type="entry name" value="Helical backbone' metal receptor"/>
    <property type="match status" value="1"/>
</dbReference>
<keyword evidence="9" id="KW-0864">Zinc transport</keyword>
<keyword evidence="5" id="KW-0479">Metal-binding</keyword>
<evidence type="ECO:0000313" key="15">
    <source>
        <dbReference type="Proteomes" id="UP001156691"/>
    </source>
</evidence>
<keyword evidence="15" id="KW-1185">Reference proteome</keyword>
<reference evidence="15" key="1">
    <citation type="journal article" date="2019" name="Int. J. Syst. Evol. Microbiol.">
        <title>The Global Catalogue of Microorganisms (GCM) 10K type strain sequencing project: providing services to taxonomists for standard genome sequencing and annotation.</title>
        <authorList>
            <consortium name="The Broad Institute Genomics Platform"/>
            <consortium name="The Broad Institute Genome Sequencing Center for Infectious Disease"/>
            <person name="Wu L."/>
            <person name="Ma J."/>
        </authorList>
    </citation>
    <scope>NUCLEOTIDE SEQUENCE [LARGE SCALE GENOMIC DNA]</scope>
    <source>
        <strain evidence="15">NBRC 112416</strain>
    </source>
</reference>
<evidence type="ECO:0000313" key="14">
    <source>
        <dbReference type="EMBL" id="GLQ52984.1"/>
    </source>
</evidence>
<evidence type="ECO:0000256" key="6">
    <source>
        <dbReference type="ARBA" id="ARBA00022729"/>
    </source>
</evidence>
<evidence type="ECO:0000256" key="7">
    <source>
        <dbReference type="ARBA" id="ARBA00022764"/>
    </source>
</evidence>
<evidence type="ECO:0000256" key="12">
    <source>
        <dbReference type="SAM" id="MobiDB-lite"/>
    </source>
</evidence>
<keyword evidence="6 13" id="KW-0732">Signal</keyword>
<accession>A0ABQ5VZF5</accession>
<evidence type="ECO:0000256" key="3">
    <source>
        <dbReference type="ARBA" id="ARBA00015915"/>
    </source>
</evidence>
<evidence type="ECO:0000256" key="11">
    <source>
        <dbReference type="ARBA" id="ARBA00023157"/>
    </source>
</evidence>
<evidence type="ECO:0000256" key="10">
    <source>
        <dbReference type="ARBA" id="ARBA00023065"/>
    </source>
</evidence>